<accession>X1E0R4</accession>
<dbReference type="EMBL" id="BART01039442">
    <property type="protein sequence ID" value="GAH13985.1"/>
    <property type="molecule type" value="Genomic_DNA"/>
</dbReference>
<dbReference type="AlphaFoldDB" id="X1E0R4"/>
<proteinExistence type="predicted"/>
<name>X1E0R4_9ZZZZ</name>
<feature type="non-terminal residue" evidence="1">
    <location>
        <position position="69"/>
    </location>
</feature>
<protein>
    <submittedName>
        <fullName evidence="1">Uncharacterized protein</fullName>
    </submittedName>
</protein>
<organism evidence="1">
    <name type="scientific">marine sediment metagenome</name>
    <dbReference type="NCBI Taxonomy" id="412755"/>
    <lineage>
        <taxon>unclassified sequences</taxon>
        <taxon>metagenomes</taxon>
        <taxon>ecological metagenomes</taxon>
    </lineage>
</organism>
<comment type="caution">
    <text evidence="1">The sequence shown here is derived from an EMBL/GenBank/DDBJ whole genome shotgun (WGS) entry which is preliminary data.</text>
</comment>
<reference evidence="1" key="1">
    <citation type="journal article" date="2014" name="Front. Microbiol.">
        <title>High frequency of phylogenetically diverse reductive dehalogenase-homologous genes in deep subseafloor sedimentary metagenomes.</title>
        <authorList>
            <person name="Kawai M."/>
            <person name="Futagami T."/>
            <person name="Toyoda A."/>
            <person name="Takaki Y."/>
            <person name="Nishi S."/>
            <person name="Hori S."/>
            <person name="Arai W."/>
            <person name="Tsubouchi T."/>
            <person name="Morono Y."/>
            <person name="Uchiyama I."/>
            <person name="Ito T."/>
            <person name="Fujiyama A."/>
            <person name="Inagaki F."/>
            <person name="Takami H."/>
        </authorList>
    </citation>
    <scope>NUCLEOTIDE SEQUENCE</scope>
    <source>
        <strain evidence="1">Expedition CK06-06</strain>
    </source>
</reference>
<evidence type="ECO:0000313" key="1">
    <source>
        <dbReference type="EMBL" id="GAH13985.1"/>
    </source>
</evidence>
<sequence length="69" mass="8148">MFLDYGLTCLIDVSKIPHIKFFIDGELKREIVGSDEDKLHRYVKRYSEIKLDKNNVGNFESMKPERKIS</sequence>
<gene>
    <name evidence="1" type="ORF">S01H4_64821</name>
</gene>